<dbReference type="KEGG" id="moz:MoryE10_22870"/>
<dbReference type="Pfam" id="PF18073">
    <property type="entry name" value="Zn_ribbon_LapB"/>
    <property type="match status" value="1"/>
</dbReference>
<name>A0A8D5AIT0_9GAMM</name>
<dbReference type="EMBL" id="AP019782">
    <property type="protein sequence ID" value="BBL71681.1"/>
    <property type="molecule type" value="Genomic_DNA"/>
</dbReference>
<dbReference type="GO" id="GO:0046872">
    <property type="term" value="F:metal ion binding"/>
    <property type="evidence" value="ECO:0007669"/>
    <property type="project" value="UniProtKB-KW"/>
</dbReference>
<sequence length="289" mass="32170">MSKSGLEEGERCRIRFELGMDYLRAGLFDRAEEVFTGLLAMPAQREAAAAQLLDIYQQEKDWPKAIDCLRAMGGKGRRGETLAQFYCEMAQAQRAAGHAREAASCIDVALSHEANCVRASLLAVDLAVDRGDFPQAYRCLKRVEEQNPRYLPEILPWFLAYGDQLAERRELLDYLDWLGAKYKSAEAAVAMASLIARGEGLDKAADYLSATVASRPSLRGLHALLGLLCEQPAATPHLFVVRQSLQHFVVNSHNYLCAHCGFGSETLYWRCPACLHWETMRIRNDGVGG</sequence>
<dbReference type="Proteomes" id="UP000824988">
    <property type="component" value="Chromosome"/>
</dbReference>
<evidence type="ECO:0000256" key="1">
    <source>
        <dbReference type="ARBA" id="ARBA00022723"/>
    </source>
</evidence>
<accession>A0A8D5AIT0</accession>
<gene>
    <name evidence="3" type="ORF">MoryE10_22870</name>
</gene>
<protein>
    <recommendedName>
        <fullName evidence="2">LapB rubredoxin metal binding domain-containing protein</fullName>
    </recommendedName>
</protein>
<evidence type="ECO:0000259" key="2">
    <source>
        <dbReference type="Pfam" id="PF18073"/>
    </source>
</evidence>
<keyword evidence="1" id="KW-0479">Metal-binding</keyword>
<evidence type="ECO:0000313" key="4">
    <source>
        <dbReference type="Proteomes" id="UP000824988"/>
    </source>
</evidence>
<feature type="domain" description="LapB rubredoxin metal binding" evidence="2">
    <location>
        <begin position="255"/>
        <end position="281"/>
    </location>
</feature>
<proteinExistence type="predicted"/>
<evidence type="ECO:0000313" key="3">
    <source>
        <dbReference type="EMBL" id="BBL71681.1"/>
    </source>
</evidence>
<dbReference type="RefSeq" id="WP_221047099.1">
    <property type="nucleotide sequence ID" value="NZ_AP019782.1"/>
</dbReference>
<organism evidence="3 4">
    <name type="scientific">Methylogaea oryzae</name>
    <dbReference type="NCBI Taxonomy" id="1295382"/>
    <lineage>
        <taxon>Bacteria</taxon>
        <taxon>Pseudomonadati</taxon>
        <taxon>Pseudomonadota</taxon>
        <taxon>Gammaproteobacteria</taxon>
        <taxon>Methylococcales</taxon>
        <taxon>Methylococcaceae</taxon>
        <taxon>Methylogaea</taxon>
    </lineage>
</organism>
<dbReference type="InterPro" id="IPR041166">
    <property type="entry name" value="Rubredoxin_2"/>
</dbReference>
<keyword evidence="4" id="KW-1185">Reference proteome</keyword>
<reference evidence="3" key="1">
    <citation type="submission" date="2019-06" db="EMBL/GenBank/DDBJ databases">
        <title>Complete genome sequence of Methylogaea oryzae strain JCM16910.</title>
        <authorList>
            <person name="Asakawa S."/>
        </authorList>
    </citation>
    <scope>NUCLEOTIDE SEQUENCE</scope>
    <source>
        <strain evidence="3">E10</strain>
    </source>
</reference>
<dbReference type="AlphaFoldDB" id="A0A8D5AIT0"/>